<evidence type="ECO:0000313" key="3">
    <source>
        <dbReference type="Proteomes" id="UP001596292"/>
    </source>
</evidence>
<name>A0ABW2BIM4_9HYPH</name>
<accession>A0ABW2BIM4</accession>
<protein>
    <submittedName>
        <fullName evidence="2">Uncharacterized protein</fullName>
    </submittedName>
</protein>
<dbReference type="Proteomes" id="UP001596292">
    <property type="component" value="Unassembled WGS sequence"/>
</dbReference>
<keyword evidence="3" id="KW-1185">Reference proteome</keyword>
<sequence length="118" mass="12477">MAPARSRSFDDPTLDCPVSPETVGRLARATPGDLPDLVEGIPESTRARLAVWLYGRSHTHEIGVRIAATCDGTSLRRAGGLIGNALYDLSRRPYAAPTHGTRVSGSARISLGGSSRHA</sequence>
<proteinExistence type="predicted"/>
<dbReference type="RefSeq" id="WP_378975442.1">
    <property type="nucleotide sequence ID" value="NZ_JBHSWN010000001.1"/>
</dbReference>
<comment type="caution">
    <text evidence="2">The sequence shown here is derived from an EMBL/GenBank/DDBJ whole genome shotgun (WGS) entry which is preliminary data.</text>
</comment>
<evidence type="ECO:0000313" key="2">
    <source>
        <dbReference type="EMBL" id="MFC6790297.1"/>
    </source>
</evidence>
<gene>
    <name evidence="2" type="ORF">ACFQE0_12115</name>
</gene>
<feature type="region of interest" description="Disordered" evidence="1">
    <location>
        <begin position="1"/>
        <end position="20"/>
    </location>
</feature>
<dbReference type="EMBL" id="JBHSWN010000001">
    <property type="protein sequence ID" value="MFC6790297.1"/>
    <property type="molecule type" value="Genomic_DNA"/>
</dbReference>
<feature type="region of interest" description="Disordered" evidence="1">
    <location>
        <begin position="97"/>
        <end position="118"/>
    </location>
</feature>
<organism evidence="2 3">
    <name type="scientific">Methylobacterium komagatae</name>
    <dbReference type="NCBI Taxonomy" id="374425"/>
    <lineage>
        <taxon>Bacteria</taxon>
        <taxon>Pseudomonadati</taxon>
        <taxon>Pseudomonadota</taxon>
        <taxon>Alphaproteobacteria</taxon>
        <taxon>Hyphomicrobiales</taxon>
        <taxon>Methylobacteriaceae</taxon>
        <taxon>Methylobacterium</taxon>
    </lineage>
</organism>
<reference evidence="3" key="1">
    <citation type="journal article" date="2019" name="Int. J. Syst. Evol. Microbiol.">
        <title>The Global Catalogue of Microorganisms (GCM) 10K type strain sequencing project: providing services to taxonomists for standard genome sequencing and annotation.</title>
        <authorList>
            <consortium name="The Broad Institute Genomics Platform"/>
            <consortium name="The Broad Institute Genome Sequencing Center for Infectious Disease"/>
            <person name="Wu L."/>
            <person name="Ma J."/>
        </authorList>
    </citation>
    <scope>NUCLEOTIDE SEQUENCE [LARGE SCALE GENOMIC DNA]</scope>
    <source>
        <strain evidence="3">CCUG 48316</strain>
    </source>
</reference>
<evidence type="ECO:0000256" key="1">
    <source>
        <dbReference type="SAM" id="MobiDB-lite"/>
    </source>
</evidence>